<reference evidence="11" key="1">
    <citation type="submission" date="2021-09" db="EMBL/GenBank/DDBJ databases">
        <authorList>
            <consortium name="AG Swart"/>
            <person name="Singh M."/>
            <person name="Singh A."/>
            <person name="Seah K."/>
            <person name="Emmerich C."/>
        </authorList>
    </citation>
    <scope>NUCLEOTIDE SEQUENCE</scope>
    <source>
        <strain evidence="11">ATCC30299</strain>
    </source>
</reference>
<dbReference type="GO" id="GO:0032259">
    <property type="term" value="P:methylation"/>
    <property type="evidence" value="ECO:0007669"/>
    <property type="project" value="UniProtKB-KW"/>
</dbReference>
<dbReference type="GO" id="GO:0005789">
    <property type="term" value="C:endoplasmic reticulum membrane"/>
    <property type="evidence" value="ECO:0007669"/>
    <property type="project" value="UniProtKB-SubCell"/>
</dbReference>
<proteinExistence type="inferred from homology"/>
<gene>
    <name evidence="11" type="ORF">BSTOLATCC_MIC22189</name>
</gene>
<name>A0AAU9IZE1_9CILI</name>
<comment type="caution">
    <text evidence="11">The sequence shown here is derived from an EMBL/GenBank/DDBJ whole genome shotgun (WGS) entry which is preliminary data.</text>
</comment>
<accession>A0AAU9IZE1</accession>
<evidence type="ECO:0000256" key="10">
    <source>
        <dbReference type="RuleBase" id="RU362022"/>
    </source>
</evidence>
<dbReference type="Gene3D" id="1.20.120.1630">
    <property type="match status" value="1"/>
</dbReference>
<feature type="transmembrane region" description="Helical" evidence="10">
    <location>
        <begin position="141"/>
        <end position="161"/>
    </location>
</feature>
<dbReference type="Pfam" id="PF04140">
    <property type="entry name" value="ICMT"/>
    <property type="match status" value="1"/>
</dbReference>
<dbReference type="EMBL" id="CAJZBQ010000021">
    <property type="protein sequence ID" value="CAG9318825.1"/>
    <property type="molecule type" value="Genomic_DNA"/>
</dbReference>
<dbReference type="Proteomes" id="UP001162131">
    <property type="component" value="Unassembled WGS sequence"/>
</dbReference>
<evidence type="ECO:0000256" key="2">
    <source>
        <dbReference type="ARBA" id="ARBA00009140"/>
    </source>
</evidence>
<evidence type="ECO:0000256" key="3">
    <source>
        <dbReference type="ARBA" id="ARBA00012151"/>
    </source>
</evidence>
<dbReference type="AlphaFoldDB" id="A0AAU9IZE1"/>
<keyword evidence="4 10" id="KW-0489">Methyltransferase</keyword>
<evidence type="ECO:0000256" key="6">
    <source>
        <dbReference type="ARBA" id="ARBA00022691"/>
    </source>
</evidence>
<comment type="catalytic activity">
    <reaction evidence="10">
        <text>[protein]-C-terminal S-[(2E,6E)-farnesyl]-L-cysteine + S-adenosyl-L-methionine = [protein]-C-terminal S-[(2E,6E)-farnesyl]-L-cysteine methyl ester + S-adenosyl-L-homocysteine</text>
        <dbReference type="Rhea" id="RHEA:21672"/>
        <dbReference type="Rhea" id="RHEA-COMP:12125"/>
        <dbReference type="Rhea" id="RHEA-COMP:12126"/>
        <dbReference type="ChEBI" id="CHEBI:57856"/>
        <dbReference type="ChEBI" id="CHEBI:59789"/>
        <dbReference type="ChEBI" id="CHEBI:90510"/>
        <dbReference type="ChEBI" id="CHEBI:90511"/>
        <dbReference type="EC" id="2.1.1.100"/>
    </reaction>
</comment>
<comment type="subcellular location">
    <subcellularLocation>
        <location evidence="10">Endoplasmic reticulum membrane</location>
        <topology evidence="10">Multi-pass membrane protein</topology>
    </subcellularLocation>
    <subcellularLocation>
        <location evidence="1">Membrane</location>
        <topology evidence="1">Multi-pass membrane protein</topology>
    </subcellularLocation>
</comment>
<keyword evidence="6 10" id="KW-0949">S-adenosyl-L-methionine</keyword>
<organism evidence="11 12">
    <name type="scientific">Blepharisma stoltei</name>
    <dbReference type="NCBI Taxonomy" id="1481888"/>
    <lineage>
        <taxon>Eukaryota</taxon>
        <taxon>Sar</taxon>
        <taxon>Alveolata</taxon>
        <taxon>Ciliophora</taxon>
        <taxon>Postciliodesmatophora</taxon>
        <taxon>Heterotrichea</taxon>
        <taxon>Heterotrichida</taxon>
        <taxon>Blepharismidae</taxon>
        <taxon>Blepharisma</taxon>
    </lineage>
</organism>
<feature type="transmembrane region" description="Helical" evidence="10">
    <location>
        <begin position="200"/>
        <end position="222"/>
    </location>
</feature>
<feature type="transmembrane region" description="Helical" evidence="10">
    <location>
        <begin position="7"/>
        <end position="33"/>
    </location>
</feature>
<dbReference type="PANTHER" id="PTHR12714:SF9">
    <property type="entry name" value="PROTEIN-S-ISOPRENYLCYSTEINE O-METHYLTRANSFERASE"/>
    <property type="match status" value="1"/>
</dbReference>
<keyword evidence="7 10" id="KW-0812">Transmembrane</keyword>
<evidence type="ECO:0000313" key="12">
    <source>
        <dbReference type="Proteomes" id="UP001162131"/>
    </source>
</evidence>
<comment type="caution">
    <text evidence="10">Lacks conserved residue(s) required for the propagation of feature annotation.</text>
</comment>
<keyword evidence="12" id="KW-1185">Reference proteome</keyword>
<evidence type="ECO:0000256" key="4">
    <source>
        <dbReference type="ARBA" id="ARBA00022603"/>
    </source>
</evidence>
<dbReference type="EC" id="2.1.1.100" evidence="3 10"/>
<dbReference type="InterPro" id="IPR007269">
    <property type="entry name" value="ICMT_MeTrfase"/>
</dbReference>
<sequence length="271" mass="31179">MERILCLSSFIGVIISIFNSYLAIFILAGLLLFDLLSLKPTIEKSSTLIAFTSFALCTITQLGFEYLPDSCWGISLKLYLLSLCIFHVSEFLTQSYFHPQSAKFSTYLLNHSREYELAIIISFIEHAIKLAIPFPEMFYNWLALCIGIFVVVIGHFFRIGAEINAGSNFTHLIQNSKKETHTLVTSGFYKICRHPSYLGWFLWSVGTQIMLGNIICSIGFFITSRQFFSGRIYYEEYTLLEFFGTEYLSYSKKTSQFMPFFDNFLNTPKIT</sequence>
<keyword evidence="8 10" id="KW-1133">Transmembrane helix</keyword>
<evidence type="ECO:0000256" key="7">
    <source>
        <dbReference type="ARBA" id="ARBA00022692"/>
    </source>
</evidence>
<dbReference type="InterPro" id="IPR025770">
    <property type="entry name" value="PPMT_MeTrfase"/>
</dbReference>
<evidence type="ECO:0000313" key="11">
    <source>
        <dbReference type="EMBL" id="CAG9318825.1"/>
    </source>
</evidence>
<dbReference type="GO" id="GO:0004671">
    <property type="term" value="F:protein C-terminal S-isoprenylcysteine carboxyl O-methyltransferase activity"/>
    <property type="evidence" value="ECO:0007669"/>
    <property type="project" value="UniProtKB-EC"/>
</dbReference>
<comment type="similarity">
    <text evidence="2 10">Belongs to the class VI-like SAM-binding methyltransferase superfamily. Isoprenylcysteine carboxyl methyltransferase family.</text>
</comment>
<dbReference type="PROSITE" id="PS51564">
    <property type="entry name" value="SAM_ICMT"/>
    <property type="match status" value="1"/>
</dbReference>
<protein>
    <recommendedName>
        <fullName evidence="3 10">Protein-S-isoprenylcysteine O-methyltransferase</fullName>
        <ecNumber evidence="3 10">2.1.1.100</ecNumber>
    </recommendedName>
</protein>
<evidence type="ECO:0000256" key="9">
    <source>
        <dbReference type="ARBA" id="ARBA00023136"/>
    </source>
</evidence>
<keyword evidence="9 10" id="KW-0472">Membrane</keyword>
<dbReference type="PANTHER" id="PTHR12714">
    <property type="entry name" value="PROTEIN-S ISOPRENYLCYSTEINE O-METHYLTRANSFERASE"/>
    <property type="match status" value="1"/>
</dbReference>
<evidence type="ECO:0000256" key="1">
    <source>
        <dbReference type="ARBA" id="ARBA00004141"/>
    </source>
</evidence>
<evidence type="ECO:0000256" key="8">
    <source>
        <dbReference type="ARBA" id="ARBA00022989"/>
    </source>
</evidence>
<evidence type="ECO:0000256" key="5">
    <source>
        <dbReference type="ARBA" id="ARBA00022679"/>
    </source>
</evidence>
<keyword evidence="10" id="KW-0256">Endoplasmic reticulum</keyword>
<keyword evidence="5" id="KW-0808">Transferase</keyword>